<dbReference type="Proteomes" id="UP000824469">
    <property type="component" value="Unassembled WGS sequence"/>
</dbReference>
<dbReference type="Pfam" id="PF00665">
    <property type="entry name" value="rve"/>
    <property type="match status" value="1"/>
</dbReference>
<evidence type="ECO:0000259" key="1">
    <source>
        <dbReference type="PROSITE" id="PS50994"/>
    </source>
</evidence>
<proteinExistence type="predicted"/>
<gene>
    <name evidence="2" type="ORF">KI387_039748</name>
</gene>
<dbReference type="PANTHER" id="PTHR37984">
    <property type="entry name" value="PROTEIN CBG26694"/>
    <property type="match status" value="1"/>
</dbReference>
<name>A0AA38C989_TAXCH</name>
<feature type="domain" description="Integrase catalytic" evidence="1">
    <location>
        <begin position="1"/>
        <end position="139"/>
    </location>
</feature>
<comment type="caution">
    <text evidence="2">The sequence shown here is derived from an EMBL/GenBank/DDBJ whole genome shotgun (WGS) entry which is preliminary data.</text>
</comment>
<reference evidence="2 3" key="1">
    <citation type="journal article" date="2021" name="Nat. Plants">
        <title>The Taxus genome provides insights into paclitaxel biosynthesis.</title>
        <authorList>
            <person name="Xiong X."/>
            <person name="Gou J."/>
            <person name="Liao Q."/>
            <person name="Li Y."/>
            <person name="Zhou Q."/>
            <person name="Bi G."/>
            <person name="Li C."/>
            <person name="Du R."/>
            <person name="Wang X."/>
            <person name="Sun T."/>
            <person name="Guo L."/>
            <person name="Liang H."/>
            <person name="Lu P."/>
            <person name="Wu Y."/>
            <person name="Zhang Z."/>
            <person name="Ro D.K."/>
            <person name="Shang Y."/>
            <person name="Huang S."/>
            <person name="Yan J."/>
        </authorList>
    </citation>
    <scope>NUCLEOTIDE SEQUENCE [LARGE SCALE GENOMIC DNA]</scope>
    <source>
        <strain evidence="2">Ta-2019</strain>
    </source>
</reference>
<evidence type="ECO:0000313" key="3">
    <source>
        <dbReference type="Proteomes" id="UP000824469"/>
    </source>
</evidence>
<dbReference type="OMA" id="CHECQTH"/>
<dbReference type="AlphaFoldDB" id="A0AA38C989"/>
<evidence type="ECO:0000313" key="2">
    <source>
        <dbReference type="EMBL" id="KAH9296160.1"/>
    </source>
</evidence>
<dbReference type="InterPro" id="IPR001584">
    <property type="entry name" value="Integrase_cat-core"/>
</dbReference>
<dbReference type="Gene3D" id="3.30.420.10">
    <property type="entry name" value="Ribonuclease H-like superfamily/Ribonuclease H"/>
    <property type="match status" value="1"/>
</dbReference>
<dbReference type="InterPro" id="IPR050951">
    <property type="entry name" value="Retrovirus_Pol_polyprotein"/>
</dbReference>
<dbReference type="GO" id="GO:0015074">
    <property type="term" value="P:DNA integration"/>
    <property type="evidence" value="ECO:0007669"/>
    <property type="project" value="InterPro"/>
</dbReference>
<dbReference type="GO" id="GO:0003676">
    <property type="term" value="F:nucleic acid binding"/>
    <property type="evidence" value="ECO:0007669"/>
    <property type="project" value="InterPro"/>
</dbReference>
<sequence length="139" mass="15850">MDFIGEISDPSSAGHKWILVATDYFTKWVEAIPSRKATHQVVMDFLLNHIICRFGVPVKIVSDNAMCFRAKPLMAMCNEYGINLTYSSNYNPQGNGQAESSNKNLLKIIRRTLEINKKKWGEQLKFAVWADRITPKRAT</sequence>
<feature type="non-terminal residue" evidence="2">
    <location>
        <position position="139"/>
    </location>
</feature>
<dbReference type="EMBL" id="JAHRHJ020000011">
    <property type="protein sequence ID" value="KAH9296160.1"/>
    <property type="molecule type" value="Genomic_DNA"/>
</dbReference>
<protein>
    <recommendedName>
        <fullName evidence="1">Integrase catalytic domain-containing protein</fullName>
    </recommendedName>
</protein>
<organism evidence="2 3">
    <name type="scientific">Taxus chinensis</name>
    <name type="common">Chinese yew</name>
    <name type="synonym">Taxus wallichiana var. chinensis</name>
    <dbReference type="NCBI Taxonomy" id="29808"/>
    <lineage>
        <taxon>Eukaryota</taxon>
        <taxon>Viridiplantae</taxon>
        <taxon>Streptophyta</taxon>
        <taxon>Embryophyta</taxon>
        <taxon>Tracheophyta</taxon>
        <taxon>Spermatophyta</taxon>
        <taxon>Pinopsida</taxon>
        <taxon>Pinidae</taxon>
        <taxon>Conifers II</taxon>
        <taxon>Cupressales</taxon>
        <taxon>Taxaceae</taxon>
        <taxon>Taxus</taxon>
    </lineage>
</organism>
<keyword evidence="3" id="KW-1185">Reference proteome</keyword>
<dbReference type="PROSITE" id="PS50994">
    <property type="entry name" value="INTEGRASE"/>
    <property type="match status" value="1"/>
</dbReference>
<dbReference type="InterPro" id="IPR012337">
    <property type="entry name" value="RNaseH-like_sf"/>
</dbReference>
<accession>A0AA38C989</accession>
<dbReference type="InterPro" id="IPR036397">
    <property type="entry name" value="RNaseH_sf"/>
</dbReference>
<dbReference type="PANTHER" id="PTHR37984:SF5">
    <property type="entry name" value="PROTEIN NYNRIN-LIKE"/>
    <property type="match status" value="1"/>
</dbReference>
<dbReference type="SUPFAM" id="SSF53098">
    <property type="entry name" value="Ribonuclease H-like"/>
    <property type="match status" value="1"/>
</dbReference>